<proteinExistence type="predicted"/>
<reference evidence="2" key="1">
    <citation type="submission" date="2022-08" db="EMBL/GenBank/DDBJ databases">
        <title>Novel sulphate-reducing endosymbionts in the free-living metamonad Anaeramoeba.</title>
        <authorList>
            <person name="Jerlstrom-Hultqvist J."/>
            <person name="Cepicka I."/>
            <person name="Gallot-Lavallee L."/>
            <person name="Salas-Leiva D."/>
            <person name="Curtis B.A."/>
            <person name="Zahonova K."/>
            <person name="Pipaliya S."/>
            <person name="Dacks J."/>
            <person name="Roger A.J."/>
        </authorList>
    </citation>
    <scope>NUCLEOTIDE SEQUENCE</scope>
    <source>
        <strain evidence="2">Busselton2</strain>
    </source>
</reference>
<sequence length="528" mass="62055">MNAIKFTKLKIQTTNLKEGNFIQNIEDKKNRIQGFEEKEDQKENDKNQETEKEKEKEKENIKKEKEKEKENLKDRNEEIKTLKQKEMDELTDDWFKPCELCSCDCKNSERIEILETKFCNDYSGSCKYCNGFGIKSMLIRNKESNKKTKYLFGIGYQVIYCKKHNKKSFCHNCSNTRIQSVYYEGNFYSLKNYKKAKIINYCYNCQRENCKKCGGYGFQSLVLHSSLTIPFEVQYDEIKNINFQDQSSSEICLKCLGGMNVKVCLLCKGRGEMLKNVTVCNQCNGFGFGFKEISKTNYSYQKLKKCNKCLGNGVPYKSYIDLSIEECKEIGGEIMKLKRFLNEKQWKYQLDINGNDEEFLLANDIFFDHEIPNQNNIQIAIQSLKHSFSGVRLIVDILKREIGEEKLINNPIEQKKLYLITTFSNFPHHLQVKKEEAGFIVTKDILQSIINLLKEVLISFYQNKLIIEDNEEQVEEKFTCLKINNDNNTLVASFAKKVNQNNFQNYSIKNFLQKYKSYQYKKKDSKRK</sequence>
<organism evidence="2 3">
    <name type="scientific">Anaeramoeba flamelloides</name>
    <dbReference type="NCBI Taxonomy" id="1746091"/>
    <lineage>
        <taxon>Eukaryota</taxon>
        <taxon>Metamonada</taxon>
        <taxon>Anaeramoebidae</taxon>
        <taxon>Anaeramoeba</taxon>
    </lineage>
</organism>
<comment type="caution">
    <text evidence="2">The sequence shown here is derived from an EMBL/GenBank/DDBJ whole genome shotgun (WGS) entry which is preliminary data.</text>
</comment>
<dbReference type="Proteomes" id="UP001146793">
    <property type="component" value="Unassembled WGS sequence"/>
</dbReference>
<evidence type="ECO:0000256" key="1">
    <source>
        <dbReference type="SAM" id="MobiDB-lite"/>
    </source>
</evidence>
<name>A0AAV7ZWQ2_9EUKA</name>
<evidence type="ECO:0000313" key="3">
    <source>
        <dbReference type="Proteomes" id="UP001146793"/>
    </source>
</evidence>
<accession>A0AAV7ZWQ2</accession>
<dbReference type="EMBL" id="JANTQA010000021">
    <property type="protein sequence ID" value="KAJ3445978.1"/>
    <property type="molecule type" value="Genomic_DNA"/>
</dbReference>
<dbReference type="SUPFAM" id="SSF57938">
    <property type="entry name" value="DnaJ/Hsp40 cysteine-rich domain"/>
    <property type="match status" value="1"/>
</dbReference>
<dbReference type="InterPro" id="IPR036410">
    <property type="entry name" value="HSP_DnaJ_Cys-rich_dom_sf"/>
</dbReference>
<dbReference type="AlphaFoldDB" id="A0AAV7ZWQ2"/>
<feature type="region of interest" description="Disordered" evidence="1">
    <location>
        <begin position="32"/>
        <end position="73"/>
    </location>
</feature>
<protein>
    <submittedName>
        <fullName evidence="2">Uncharacterized protein</fullName>
    </submittedName>
</protein>
<evidence type="ECO:0000313" key="2">
    <source>
        <dbReference type="EMBL" id="KAJ3445978.1"/>
    </source>
</evidence>
<gene>
    <name evidence="2" type="ORF">M0812_08513</name>
</gene>